<reference evidence="2 3" key="2">
    <citation type="journal article" date="2010" name="Stand. Genomic Sci.">
        <title>Complete genome sequence of Sebaldella termitidis type strain (NCTC 11300).</title>
        <authorList>
            <person name="Harmon-Smith M."/>
            <person name="Celia L."/>
            <person name="Chertkov O."/>
            <person name="Lapidus A."/>
            <person name="Copeland A."/>
            <person name="Glavina Del Rio T."/>
            <person name="Nolan M."/>
            <person name="Lucas S."/>
            <person name="Tice H."/>
            <person name="Cheng J.F."/>
            <person name="Han C."/>
            <person name="Detter J.C."/>
            <person name="Bruce D."/>
            <person name="Goodwin L."/>
            <person name="Pitluck S."/>
            <person name="Pati A."/>
            <person name="Liolios K."/>
            <person name="Ivanova N."/>
            <person name="Mavromatis K."/>
            <person name="Mikhailova N."/>
            <person name="Chen A."/>
            <person name="Palaniappan K."/>
            <person name="Land M."/>
            <person name="Hauser L."/>
            <person name="Chang Y.J."/>
            <person name="Jeffries C.D."/>
            <person name="Brettin T."/>
            <person name="Goker M."/>
            <person name="Beck B."/>
            <person name="Bristow J."/>
            <person name="Eisen J.A."/>
            <person name="Markowitz V."/>
            <person name="Hugenholtz P."/>
            <person name="Kyrpides N.C."/>
            <person name="Klenk H.P."/>
            <person name="Chen F."/>
        </authorList>
    </citation>
    <scope>NUCLEOTIDE SEQUENCE [LARGE SCALE GENOMIC DNA]</scope>
    <source>
        <strain evidence="3">ATCC 33386 / NCTC 11300</strain>
    </source>
</reference>
<evidence type="ECO:0000256" key="1">
    <source>
        <dbReference type="SAM" id="Phobius"/>
    </source>
</evidence>
<name>D1AGW8_SEBTE</name>
<keyword evidence="1" id="KW-0472">Membrane</keyword>
<organism evidence="2 3">
    <name type="scientific">Sebaldella termitidis (strain ATCC 33386 / NCTC 11300)</name>
    <dbReference type="NCBI Taxonomy" id="526218"/>
    <lineage>
        <taxon>Bacteria</taxon>
        <taxon>Fusobacteriati</taxon>
        <taxon>Fusobacteriota</taxon>
        <taxon>Fusobacteriia</taxon>
        <taxon>Fusobacteriales</taxon>
        <taxon>Leptotrichiaceae</taxon>
        <taxon>Sebaldella</taxon>
    </lineage>
</organism>
<keyword evidence="1" id="KW-1133">Transmembrane helix</keyword>
<dbReference type="Proteomes" id="UP000000845">
    <property type="component" value="Chromosome"/>
</dbReference>
<dbReference type="HOGENOM" id="CLU_1199102_0_0_0"/>
<evidence type="ECO:0000313" key="2">
    <source>
        <dbReference type="EMBL" id="ACZ10838.1"/>
    </source>
</evidence>
<sequence length="251" mass="30175">MKWIFILTMPVVIIFLILSNIVMLFKYENEKSSKKEIQELLNNYDGVTFIKYKPTLFTIYNRGGFEIDNNIDNLIYEKELDIEEIEEAGKAGKISEITVSKTENTVNISCRIDMENYWYSMNDCLFVFSRMTNERIKYLKQMELNNIHKQISYNYSGTDKSFWSIKIGRNRYYELKFSEIHRLRIQETYRVELPDKIYGILTENQFKKIEKFSFEKITTDDEEGLRELWDIFPFISFSYRYKDVIDTGKMN</sequence>
<proteinExistence type="predicted"/>
<dbReference type="EMBL" id="CP001739">
    <property type="protein sequence ID" value="ACZ10838.1"/>
    <property type="molecule type" value="Genomic_DNA"/>
</dbReference>
<dbReference type="KEGG" id="str:Sterm_4006"/>
<keyword evidence="3" id="KW-1185">Reference proteome</keyword>
<accession>D1AGW8</accession>
<gene>
    <name evidence="2" type="ordered locus">Sterm_4006</name>
</gene>
<dbReference type="AlphaFoldDB" id="D1AGW8"/>
<feature type="transmembrane region" description="Helical" evidence="1">
    <location>
        <begin position="6"/>
        <end position="25"/>
    </location>
</feature>
<keyword evidence="1" id="KW-0812">Transmembrane</keyword>
<evidence type="ECO:0000313" key="3">
    <source>
        <dbReference type="Proteomes" id="UP000000845"/>
    </source>
</evidence>
<reference evidence="3" key="1">
    <citation type="submission" date="2009-09" db="EMBL/GenBank/DDBJ databases">
        <title>The complete chromosome of Sebaldella termitidis ATCC 33386.</title>
        <authorList>
            <consortium name="US DOE Joint Genome Institute (JGI-PGF)"/>
            <person name="Lucas S."/>
            <person name="Copeland A."/>
            <person name="Lapidus A."/>
            <person name="Glavina del Rio T."/>
            <person name="Dalin E."/>
            <person name="Tice H."/>
            <person name="Bruce D."/>
            <person name="Goodwin L."/>
            <person name="Pitluck S."/>
            <person name="Kyrpides N."/>
            <person name="Mavromatis K."/>
            <person name="Ivanova N."/>
            <person name="Mikhailova N."/>
            <person name="Sims D."/>
            <person name="Meincke L."/>
            <person name="Brettin T."/>
            <person name="Detter J.C."/>
            <person name="Han C."/>
            <person name="Larimer F."/>
            <person name="Land M."/>
            <person name="Hauser L."/>
            <person name="Markowitz V."/>
            <person name="Cheng J.F."/>
            <person name="Hugenholtz P."/>
            <person name="Woyke T."/>
            <person name="Wu D."/>
            <person name="Eisen J.A."/>
        </authorList>
    </citation>
    <scope>NUCLEOTIDE SEQUENCE [LARGE SCALE GENOMIC DNA]</scope>
    <source>
        <strain evidence="3">ATCC 33386 / NCTC 11300</strain>
    </source>
</reference>
<protein>
    <submittedName>
        <fullName evidence="2">Uncharacterized protein</fullName>
    </submittedName>
</protein>